<dbReference type="SUPFAM" id="SSF54909">
    <property type="entry name" value="Dimeric alpha+beta barrel"/>
    <property type="match status" value="1"/>
</dbReference>
<sequence length="101" mass="11439">MIRHLVFFKLAEEAEGNAKAENILIVKEKLEALKAVIPVIRKIEVFSNHPLASSENYDIVLDSEFDSLEDLKTYAGHPEHLKVGEFIGKVRIGRAAIDYEF</sequence>
<reference evidence="2 3" key="1">
    <citation type="submission" date="2016-08" db="EMBL/GenBank/DDBJ databases">
        <authorList>
            <person name="Seilhamer J.J."/>
        </authorList>
    </citation>
    <scope>NUCLEOTIDE SEQUENCE [LARGE SCALE GENOMIC DNA]</scope>
    <source>
        <strain evidence="2">M3/6</strain>
    </source>
</reference>
<dbReference type="PROSITE" id="PS51502">
    <property type="entry name" value="S_R_A_B_BARREL"/>
    <property type="match status" value="1"/>
</dbReference>
<gene>
    <name evidence="2" type="ORF">PSM36_2387</name>
</gene>
<dbReference type="PANTHER" id="PTHR37832">
    <property type="entry name" value="BLL2683 PROTEIN"/>
    <property type="match status" value="1"/>
</dbReference>
<evidence type="ECO:0000259" key="1">
    <source>
        <dbReference type="PROSITE" id="PS51502"/>
    </source>
</evidence>
<dbReference type="InterPro" id="IPR011008">
    <property type="entry name" value="Dimeric_a/b-barrel"/>
</dbReference>
<keyword evidence="3" id="KW-1185">Reference proteome</keyword>
<dbReference type="Proteomes" id="UP000187464">
    <property type="component" value="Chromosome I"/>
</dbReference>
<dbReference type="KEGG" id="psac:PSM36_2387"/>
<proteinExistence type="predicted"/>
<evidence type="ECO:0000313" key="2">
    <source>
        <dbReference type="EMBL" id="SCD21192.1"/>
    </source>
</evidence>
<protein>
    <submittedName>
        <fullName evidence="2">Stress responsive A/B Barrel Domain</fullName>
    </submittedName>
</protein>
<dbReference type="Gene3D" id="3.30.70.100">
    <property type="match status" value="1"/>
</dbReference>
<dbReference type="RefSeq" id="WP_076931047.1">
    <property type="nucleotide sequence ID" value="NZ_DAMBAO010000028.1"/>
</dbReference>
<feature type="domain" description="Stress-response A/B barrel" evidence="1">
    <location>
        <begin position="2"/>
        <end position="99"/>
    </location>
</feature>
<dbReference type="AlphaFoldDB" id="A0A1R3T4S5"/>
<dbReference type="PANTHER" id="PTHR37832:SF1">
    <property type="entry name" value="STRESS-RESPONSE A_B BARREL DOMAIN-CONTAINING PROTEIN"/>
    <property type="match status" value="1"/>
</dbReference>
<organism evidence="2 3">
    <name type="scientific">Proteiniphilum saccharofermentans</name>
    <dbReference type="NCBI Taxonomy" id="1642647"/>
    <lineage>
        <taxon>Bacteria</taxon>
        <taxon>Pseudomonadati</taxon>
        <taxon>Bacteroidota</taxon>
        <taxon>Bacteroidia</taxon>
        <taxon>Bacteroidales</taxon>
        <taxon>Dysgonomonadaceae</taxon>
        <taxon>Proteiniphilum</taxon>
    </lineage>
</organism>
<dbReference type="EMBL" id="LT605205">
    <property type="protein sequence ID" value="SCD21192.1"/>
    <property type="molecule type" value="Genomic_DNA"/>
</dbReference>
<dbReference type="Pfam" id="PF07876">
    <property type="entry name" value="Dabb"/>
    <property type="match status" value="1"/>
</dbReference>
<evidence type="ECO:0000313" key="3">
    <source>
        <dbReference type="Proteomes" id="UP000187464"/>
    </source>
</evidence>
<dbReference type="InterPro" id="IPR013097">
    <property type="entry name" value="Dabb"/>
</dbReference>
<name>A0A1R3T4S5_9BACT</name>
<dbReference type="STRING" id="1642647.PSM36_2387"/>
<accession>A0A1R3T4S5</accession>
<dbReference type="SMART" id="SM00886">
    <property type="entry name" value="Dabb"/>
    <property type="match status" value="1"/>
</dbReference>